<sequence length="334" mass="35367">MRLLQSRTPGTVATAAAICLISTMAIQAQDADDILQSVERDPNTVDITDAILTGTAPNCADYAQSSIAEANDLQQDRTFTGAVIVTVEGDSCAIASNGIPNHNFGGGSERPFATPIAAIGKRFTVPRMPQAASAPSPLSHGRYDAILLNGVVVHILSAGCYNPGSPRADRNGNVLSGCRVDDPWLIDPMSPLAPFAEDDHHGHTQPDGRYHYHGNPMALFDDDPGPEGSPLIGFAADGFPVYGSYFKDTDGTVRKAVSGYTLRSGNRPGGDDNPGGPHDGLYRSDWAFTGGGDLDECNGMTVNGAYGYYVTDTYPWVLACLSGVPDRSFNADRR</sequence>
<reference evidence="3" key="1">
    <citation type="submission" date="2022-11" db="EMBL/GenBank/DDBJ databases">
        <title>Hoeflea poritis sp. nov., isolated from scleractinian coral Porites lutea.</title>
        <authorList>
            <person name="Zhang G."/>
            <person name="Wei Q."/>
            <person name="Cai L."/>
        </authorList>
    </citation>
    <scope>NUCLEOTIDE SEQUENCE</scope>
    <source>
        <strain evidence="3">E7-10</strain>
    </source>
</reference>
<accession>A0ABT4VMB6</accession>
<feature type="chain" id="PRO_5046232843" evidence="1">
    <location>
        <begin position="29"/>
        <end position="334"/>
    </location>
</feature>
<keyword evidence="4" id="KW-1185">Reference proteome</keyword>
<evidence type="ECO:0000313" key="4">
    <source>
        <dbReference type="Proteomes" id="UP001148313"/>
    </source>
</evidence>
<dbReference type="RefSeq" id="WP_271088781.1">
    <property type="nucleotide sequence ID" value="NZ_JAPJZH010000004.1"/>
</dbReference>
<gene>
    <name evidence="3" type="ORF">OOZ53_07460</name>
</gene>
<comment type="caution">
    <text evidence="3">The sequence shown here is derived from an EMBL/GenBank/DDBJ whole genome shotgun (WGS) entry which is preliminary data.</text>
</comment>
<feature type="signal peptide" evidence="1">
    <location>
        <begin position="1"/>
        <end position="28"/>
    </location>
</feature>
<name>A0ABT4VMB6_9HYPH</name>
<evidence type="ECO:0000313" key="3">
    <source>
        <dbReference type="EMBL" id="MDA4845183.1"/>
    </source>
</evidence>
<dbReference type="Proteomes" id="UP001148313">
    <property type="component" value="Unassembled WGS sequence"/>
</dbReference>
<protein>
    <submittedName>
        <fullName evidence="3">YHYH protein</fullName>
    </submittedName>
</protein>
<evidence type="ECO:0000259" key="2">
    <source>
        <dbReference type="Pfam" id="PF14240"/>
    </source>
</evidence>
<dbReference type="EMBL" id="JAPJZH010000004">
    <property type="protein sequence ID" value="MDA4845183.1"/>
    <property type="molecule type" value="Genomic_DNA"/>
</dbReference>
<feature type="domain" description="YHYH" evidence="2">
    <location>
        <begin position="123"/>
        <end position="323"/>
    </location>
</feature>
<evidence type="ECO:0000256" key="1">
    <source>
        <dbReference type="SAM" id="SignalP"/>
    </source>
</evidence>
<organism evidence="3 4">
    <name type="scientific">Hoeflea poritis</name>
    <dbReference type="NCBI Taxonomy" id="2993659"/>
    <lineage>
        <taxon>Bacteria</taxon>
        <taxon>Pseudomonadati</taxon>
        <taxon>Pseudomonadota</taxon>
        <taxon>Alphaproteobacteria</taxon>
        <taxon>Hyphomicrobiales</taxon>
        <taxon>Rhizobiaceae</taxon>
        <taxon>Hoeflea</taxon>
    </lineage>
</organism>
<proteinExistence type="predicted"/>
<keyword evidence="1" id="KW-0732">Signal</keyword>
<dbReference type="InterPro" id="IPR025924">
    <property type="entry name" value="YHYH_dom"/>
</dbReference>
<dbReference type="Pfam" id="PF14240">
    <property type="entry name" value="YHYH"/>
    <property type="match status" value="1"/>
</dbReference>